<evidence type="ECO:0008006" key="4">
    <source>
        <dbReference type="Google" id="ProtNLM"/>
    </source>
</evidence>
<protein>
    <recommendedName>
        <fullName evidence="4">Secreted protein</fullName>
    </recommendedName>
</protein>
<keyword evidence="3" id="KW-1185">Reference proteome</keyword>
<proteinExistence type="predicted"/>
<evidence type="ECO:0000313" key="3">
    <source>
        <dbReference type="Proteomes" id="UP001233172"/>
    </source>
</evidence>
<keyword evidence="1" id="KW-0732">Signal</keyword>
<dbReference type="EMBL" id="JASAOG010000274">
    <property type="protein sequence ID" value="KAK0041485.1"/>
    <property type="molecule type" value="Genomic_DNA"/>
</dbReference>
<name>A0AAD8ASB0_BIOPF</name>
<comment type="caution">
    <text evidence="2">The sequence shown here is derived from an EMBL/GenBank/DDBJ whole genome shotgun (WGS) entry which is preliminary data.</text>
</comment>
<reference evidence="2" key="2">
    <citation type="submission" date="2023-04" db="EMBL/GenBank/DDBJ databases">
        <authorList>
            <person name="Bu L."/>
            <person name="Lu L."/>
            <person name="Laidemitt M.R."/>
            <person name="Zhang S.M."/>
            <person name="Mutuku M."/>
            <person name="Mkoji G."/>
            <person name="Steinauer M."/>
            <person name="Loker E.S."/>
        </authorList>
    </citation>
    <scope>NUCLEOTIDE SEQUENCE</scope>
    <source>
        <strain evidence="2">KasaAsao</strain>
        <tissue evidence="2">Whole Snail</tissue>
    </source>
</reference>
<feature type="chain" id="PRO_5042191419" description="Secreted protein" evidence="1">
    <location>
        <begin position="29"/>
        <end position="78"/>
    </location>
</feature>
<accession>A0AAD8ASB0</accession>
<dbReference type="AlphaFoldDB" id="A0AAD8ASB0"/>
<evidence type="ECO:0000313" key="2">
    <source>
        <dbReference type="EMBL" id="KAK0041485.1"/>
    </source>
</evidence>
<sequence>MKCIFHIVKVISVTVKVISVIVFHGCRGDSITPLAHGTMTFIAVCSGCITPSGRNGLSGACGKARATYLNLFARALTF</sequence>
<reference evidence="2" key="1">
    <citation type="journal article" date="2023" name="PLoS Negl. Trop. Dis.">
        <title>A genome sequence for Biomphalaria pfeifferi, the major vector snail for the human-infecting parasite Schistosoma mansoni.</title>
        <authorList>
            <person name="Bu L."/>
            <person name="Lu L."/>
            <person name="Laidemitt M.R."/>
            <person name="Zhang S.M."/>
            <person name="Mutuku M."/>
            <person name="Mkoji G."/>
            <person name="Steinauer M."/>
            <person name="Loker E.S."/>
        </authorList>
    </citation>
    <scope>NUCLEOTIDE SEQUENCE</scope>
    <source>
        <strain evidence="2">KasaAsao</strain>
    </source>
</reference>
<organism evidence="2 3">
    <name type="scientific">Biomphalaria pfeifferi</name>
    <name type="common">Bloodfluke planorb</name>
    <name type="synonym">Freshwater snail</name>
    <dbReference type="NCBI Taxonomy" id="112525"/>
    <lineage>
        <taxon>Eukaryota</taxon>
        <taxon>Metazoa</taxon>
        <taxon>Spiralia</taxon>
        <taxon>Lophotrochozoa</taxon>
        <taxon>Mollusca</taxon>
        <taxon>Gastropoda</taxon>
        <taxon>Heterobranchia</taxon>
        <taxon>Euthyneura</taxon>
        <taxon>Panpulmonata</taxon>
        <taxon>Hygrophila</taxon>
        <taxon>Lymnaeoidea</taxon>
        <taxon>Planorbidae</taxon>
        <taxon>Biomphalaria</taxon>
    </lineage>
</organism>
<gene>
    <name evidence="2" type="ORF">Bpfe_029099</name>
</gene>
<dbReference type="Proteomes" id="UP001233172">
    <property type="component" value="Unassembled WGS sequence"/>
</dbReference>
<feature type="signal peptide" evidence="1">
    <location>
        <begin position="1"/>
        <end position="28"/>
    </location>
</feature>
<evidence type="ECO:0000256" key="1">
    <source>
        <dbReference type="SAM" id="SignalP"/>
    </source>
</evidence>